<evidence type="ECO:0000256" key="12">
    <source>
        <dbReference type="ARBA" id="ARBA00049515"/>
    </source>
</evidence>
<evidence type="ECO:0000256" key="8">
    <source>
        <dbReference type="ARBA" id="ARBA00022946"/>
    </source>
</evidence>
<dbReference type="Gene3D" id="3.40.50.800">
    <property type="entry name" value="Anticodon-binding domain"/>
    <property type="match status" value="1"/>
</dbReference>
<dbReference type="GO" id="GO:0005524">
    <property type="term" value="F:ATP binding"/>
    <property type="evidence" value="ECO:0007669"/>
    <property type="project" value="UniProtKB-KW"/>
</dbReference>
<sequence length="444" mass="50676">MVSSLHDPKSSKPLVDSATNSNKIISDKQSLYVTDALTPGSVFFLPHGTRIFNKLLGFMRSQQRKFGFEEVVTPLIYKQQLWEKSGHWENYKDDMFQVDGTDVSHEHYGLKPMNCPGHCIMFDKLDRSHNELPIRFSDFSPLHRNEASGALSGLTRVRRFHQDDGHIFCRPDQVGAEISSSLALVDLVYRVFNLPSYRLVLSTRPENYIGSLEDWNRAEADLKQCLDNNYGENWQLNEGDGAFYGPKIDILLKDHTGKEHQTATIQLDFQLPVRFDLKFRGPSLANESSSSAIFIPEDQMSRPVLIHRAVFGSLERFLSILIDHYNGKWPFWLSPRHALVVPVAERHINYAQQVVDRLSGKTDIDLPVNLASDYFHIEMDSRAESIGLRLKNARQKGYNYVIVIGDAEVESGLLPVKKQGEKVAKNMSVKQAFEMFVDLEKKFL</sequence>
<organism evidence="14 15">
    <name type="scientific">Nadsonia fulvescens var. elongata DSM 6958</name>
    <dbReference type="NCBI Taxonomy" id="857566"/>
    <lineage>
        <taxon>Eukaryota</taxon>
        <taxon>Fungi</taxon>
        <taxon>Dikarya</taxon>
        <taxon>Ascomycota</taxon>
        <taxon>Saccharomycotina</taxon>
        <taxon>Dipodascomycetes</taxon>
        <taxon>Dipodascales</taxon>
        <taxon>Dipodascales incertae sedis</taxon>
        <taxon>Nadsonia</taxon>
    </lineage>
</organism>
<evidence type="ECO:0000256" key="6">
    <source>
        <dbReference type="ARBA" id="ARBA00022840"/>
    </source>
</evidence>
<dbReference type="PRINTS" id="PR01047">
    <property type="entry name" value="TRNASYNTHTHR"/>
</dbReference>
<keyword evidence="8" id="KW-0809">Transit peptide</keyword>
<accession>A0A1E3PNP8</accession>
<dbReference type="EC" id="6.1.1.3" evidence="3"/>
<evidence type="ECO:0000259" key="13">
    <source>
        <dbReference type="PROSITE" id="PS50862"/>
    </source>
</evidence>
<dbReference type="InterPro" id="IPR045864">
    <property type="entry name" value="aa-tRNA-synth_II/BPL/LPL"/>
</dbReference>
<evidence type="ECO:0000313" key="14">
    <source>
        <dbReference type="EMBL" id="ODQ66562.1"/>
    </source>
</evidence>
<evidence type="ECO:0000256" key="10">
    <source>
        <dbReference type="ARBA" id="ARBA00023146"/>
    </source>
</evidence>
<evidence type="ECO:0000256" key="9">
    <source>
        <dbReference type="ARBA" id="ARBA00023128"/>
    </source>
</evidence>
<dbReference type="Pfam" id="PF00587">
    <property type="entry name" value="tRNA-synt_2b"/>
    <property type="match status" value="1"/>
</dbReference>
<keyword evidence="4" id="KW-0436">Ligase</keyword>
<keyword evidence="6" id="KW-0067">ATP-binding</keyword>
<dbReference type="AlphaFoldDB" id="A0A1E3PNP8"/>
<dbReference type="FunFam" id="3.30.930.10:FF:000039">
    <property type="entry name" value="Threonyl-tRNA synthetase, mitochondrial"/>
    <property type="match status" value="1"/>
</dbReference>
<evidence type="ECO:0000256" key="4">
    <source>
        <dbReference type="ARBA" id="ARBA00022598"/>
    </source>
</evidence>
<dbReference type="SUPFAM" id="SSF52954">
    <property type="entry name" value="Class II aaRS ABD-related"/>
    <property type="match status" value="1"/>
</dbReference>
<dbReference type="GO" id="GO:0070159">
    <property type="term" value="P:mitochondrial threonyl-tRNA aminoacylation"/>
    <property type="evidence" value="ECO:0007669"/>
    <property type="project" value="EnsemblFungi"/>
</dbReference>
<dbReference type="OrthoDB" id="5423599at2759"/>
<dbReference type="GO" id="GO:0004829">
    <property type="term" value="F:threonine-tRNA ligase activity"/>
    <property type="evidence" value="ECO:0007669"/>
    <property type="project" value="UniProtKB-EC"/>
</dbReference>
<dbReference type="InterPro" id="IPR036621">
    <property type="entry name" value="Anticodon-bd_dom_sf"/>
</dbReference>
<dbReference type="CDD" id="cd00771">
    <property type="entry name" value="ThrRS_core"/>
    <property type="match status" value="1"/>
</dbReference>
<dbReference type="Proteomes" id="UP000095009">
    <property type="component" value="Unassembled WGS sequence"/>
</dbReference>
<dbReference type="InterPro" id="IPR033728">
    <property type="entry name" value="ThrRS_core"/>
</dbReference>
<dbReference type="NCBIfam" id="TIGR00418">
    <property type="entry name" value="thrS"/>
    <property type="match status" value="1"/>
</dbReference>
<dbReference type="Pfam" id="PF03129">
    <property type="entry name" value="HGTP_anticodon"/>
    <property type="match status" value="1"/>
</dbReference>
<evidence type="ECO:0000256" key="2">
    <source>
        <dbReference type="ARBA" id="ARBA00008226"/>
    </source>
</evidence>
<keyword evidence="9" id="KW-0496">Mitochondrion</keyword>
<feature type="domain" description="Aminoacyl-transfer RNA synthetases class-II family profile" evidence="13">
    <location>
        <begin position="40"/>
        <end position="342"/>
    </location>
</feature>
<dbReference type="Gene3D" id="3.30.930.10">
    <property type="entry name" value="Bira Bifunctional Protein, Domain 2"/>
    <property type="match status" value="1"/>
</dbReference>
<evidence type="ECO:0000313" key="15">
    <source>
        <dbReference type="Proteomes" id="UP000095009"/>
    </source>
</evidence>
<dbReference type="PANTHER" id="PTHR11451">
    <property type="entry name" value="THREONINE-TRNA LIGASE"/>
    <property type="match status" value="1"/>
</dbReference>
<dbReference type="GO" id="GO:0005759">
    <property type="term" value="C:mitochondrial matrix"/>
    <property type="evidence" value="ECO:0007669"/>
    <property type="project" value="UniProtKB-SubCell"/>
</dbReference>
<proteinExistence type="inferred from homology"/>
<evidence type="ECO:0000256" key="1">
    <source>
        <dbReference type="ARBA" id="ARBA00004305"/>
    </source>
</evidence>
<dbReference type="InterPro" id="IPR002314">
    <property type="entry name" value="aa-tRNA-synt_IIb"/>
</dbReference>
<evidence type="ECO:0000256" key="11">
    <source>
        <dbReference type="ARBA" id="ARBA00031900"/>
    </source>
</evidence>
<evidence type="ECO:0000256" key="3">
    <source>
        <dbReference type="ARBA" id="ARBA00013163"/>
    </source>
</evidence>
<keyword evidence="15" id="KW-1185">Reference proteome</keyword>
<evidence type="ECO:0000256" key="5">
    <source>
        <dbReference type="ARBA" id="ARBA00022741"/>
    </source>
</evidence>
<reference evidence="14 15" key="1">
    <citation type="journal article" date="2016" name="Proc. Natl. Acad. Sci. U.S.A.">
        <title>Comparative genomics of biotechnologically important yeasts.</title>
        <authorList>
            <person name="Riley R."/>
            <person name="Haridas S."/>
            <person name="Wolfe K.H."/>
            <person name="Lopes M.R."/>
            <person name="Hittinger C.T."/>
            <person name="Goeker M."/>
            <person name="Salamov A.A."/>
            <person name="Wisecaver J.H."/>
            <person name="Long T.M."/>
            <person name="Calvey C.H."/>
            <person name="Aerts A.L."/>
            <person name="Barry K.W."/>
            <person name="Choi C."/>
            <person name="Clum A."/>
            <person name="Coughlan A.Y."/>
            <person name="Deshpande S."/>
            <person name="Douglass A.P."/>
            <person name="Hanson S.J."/>
            <person name="Klenk H.-P."/>
            <person name="LaButti K.M."/>
            <person name="Lapidus A."/>
            <person name="Lindquist E.A."/>
            <person name="Lipzen A.M."/>
            <person name="Meier-Kolthoff J.P."/>
            <person name="Ohm R.A."/>
            <person name="Otillar R.P."/>
            <person name="Pangilinan J.L."/>
            <person name="Peng Y."/>
            <person name="Rokas A."/>
            <person name="Rosa C.A."/>
            <person name="Scheuner C."/>
            <person name="Sibirny A.A."/>
            <person name="Slot J.C."/>
            <person name="Stielow J.B."/>
            <person name="Sun H."/>
            <person name="Kurtzman C.P."/>
            <person name="Blackwell M."/>
            <person name="Grigoriev I.V."/>
            <person name="Jeffries T.W."/>
        </authorList>
    </citation>
    <scope>NUCLEOTIDE SEQUENCE [LARGE SCALE GENOMIC DNA]</scope>
    <source>
        <strain evidence="14 15">DSM 6958</strain>
    </source>
</reference>
<dbReference type="PROSITE" id="PS50862">
    <property type="entry name" value="AA_TRNA_LIGASE_II"/>
    <property type="match status" value="1"/>
</dbReference>
<dbReference type="PANTHER" id="PTHR11451:SF50">
    <property type="entry name" value="THREONINE--TRNA LIGASE, MITOCHONDRIAL"/>
    <property type="match status" value="1"/>
</dbReference>
<dbReference type="SUPFAM" id="SSF55681">
    <property type="entry name" value="Class II aaRS and biotin synthetases"/>
    <property type="match status" value="1"/>
</dbReference>
<dbReference type="EMBL" id="KV454408">
    <property type="protein sequence ID" value="ODQ66562.1"/>
    <property type="molecule type" value="Genomic_DNA"/>
</dbReference>
<dbReference type="InterPro" id="IPR006195">
    <property type="entry name" value="aa-tRNA-synth_II"/>
</dbReference>
<name>A0A1E3PNP8_9ASCO</name>
<keyword evidence="5" id="KW-0547">Nucleotide-binding</keyword>
<dbReference type="STRING" id="857566.A0A1E3PNP8"/>
<comment type="similarity">
    <text evidence="2">Belongs to the class-II aminoacyl-tRNA synthetase family.</text>
</comment>
<evidence type="ECO:0000256" key="7">
    <source>
        <dbReference type="ARBA" id="ARBA00022917"/>
    </source>
</evidence>
<comment type="subcellular location">
    <subcellularLocation>
        <location evidence="1">Mitochondrion matrix</location>
    </subcellularLocation>
</comment>
<keyword evidence="7" id="KW-0648">Protein biosynthesis</keyword>
<keyword evidence="10 14" id="KW-0030">Aminoacyl-tRNA synthetase</keyword>
<dbReference type="InterPro" id="IPR002320">
    <property type="entry name" value="Thr-tRNA-ligase_IIa"/>
</dbReference>
<dbReference type="InterPro" id="IPR004154">
    <property type="entry name" value="Anticodon-bd"/>
</dbReference>
<comment type="catalytic activity">
    <reaction evidence="12">
        <text>tRNA(Thr) + L-threonine + ATP = L-threonyl-tRNA(Thr) + AMP + diphosphate + H(+)</text>
        <dbReference type="Rhea" id="RHEA:24624"/>
        <dbReference type="Rhea" id="RHEA-COMP:9670"/>
        <dbReference type="Rhea" id="RHEA-COMP:9704"/>
        <dbReference type="ChEBI" id="CHEBI:15378"/>
        <dbReference type="ChEBI" id="CHEBI:30616"/>
        <dbReference type="ChEBI" id="CHEBI:33019"/>
        <dbReference type="ChEBI" id="CHEBI:57926"/>
        <dbReference type="ChEBI" id="CHEBI:78442"/>
        <dbReference type="ChEBI" id="CHEBI:78534"/>
        <dbReference type="ChEBI" id="CHEBI:456215"/>
        <dbReference type="EC" id="6.1.1.3"/>
    </reaction>
</comment>
<protein>
    <recommendedName>
        <fullName evidence="3">threonine--tRNA ligase</fullName>
        <ecNumber evidence="3">6.1.1.3</ecNumber>
    </recommendedName>
    <alternativeName>
        <fullName evidence="11">Threonyl-tRNA synthetase</fullName>
    </alternativeName>
</protein>
<gene>
    <name evidence="14" type="ORF">NADFUDRAFT_69720</name>
</gene>